<dbReference type="SUPFAM" id="SSF48452">
    <property type="entry name" value="TPR-like"/>
    <property type="match status" value="1"/>
</dbReference>
<dbReference type="InterPro" id="IPR019734">
    <property type="entry name" value="TPR_rpt"/>
</dbReference>
<dbReference type="InterPro" id="IPR026270">
    <property type="entry name" value="SRP72"/>
</dbReference>
<evidence type="ECO:0000256" key="1">
    <source>
        <dbReference type="PROSITE-ProRule" id="PRU00339"/>
    </source>
</evidence>
<feature type="repeat" description="TPR" evidence="1">
    <location>
        <begin position="276"/>
        <end position="309"/>
    </location>
</feature>
<dbReference type="WBParaSite" id="nRc.2.0.1.t19620-RA">
    <property type="protein sequence ID" value="nRc.2.0.1.t19620-RA"/>
    <property type="gene ID" value="nRc.2.0.1.g19620"/>
</dbReference>
<proteinExistence type="predicted"/>
<keyword evidence="1" id="KW-0802">TPR repeat</keyword>
<dbReference type="InterPro" id="IPR011990">
    <property type="entry name" value="TPR-like_helical_dom_sf"/>
</dbReference>
<dbReference type="Gene3D" id="1.25.40.10">
    <property type="entry name" value="Tetratricopeptide repeat domain"/>
    <property type="match status" value="1"/>
</dbReference>
<reference evidence="3" key="1">
    <citation type="submission" date="2022-11" db="UniProtKB">
        <authorList>
            <consortium name="WormBaseParasite"/>
        </authorList>
    </citation>
    <scope>IDENTIFICATION</scope>
</reference>
<dbReference type="PANTHER" id="PTHR14094:SF9">
    <property type="entry name" value="SIGNAL RECOGNITION PARTICLE SUBUNIT SRP72"/>
    <property type="match status" value="1"/>
</dbReference>
<sequence>MLTEAPMRLIALDLICPKILRLPNLNWRIVFIAMCRKILAEDDVPEEEIQDEICCIRLQKAYCQQLLGKTEEAFKAYADVSKKKPSDVSLIAVASNNFVSIKKESNLFDARKKMKSCQNAQIQQKLNRKQKGIICYNSILVNLHSNQLETSRKLIDELKNYYKAHELSLLCEAVLLSKQKDASVAIRELENYYKEKGEQCSLEIYYTLLQLYLNEGMTTQAINALQSLDRLKTSPGLLSILVSLFLVNNDRKSASDLLKLSIDEFEKLPAKKSIIPNLLEEGSAMYISANDFKSAAKYLEDLLETNPNDPKIIARLINAYLRFDHTKAEK</sequence>
<dbReference type="PROSITE" id="PS50005">
    <property type="entry name" value="TPR"/>
    <property type="match status" value="1"/>
</dbReference>
<dbReference type="PANTHER" id="PTHR14094">
    <property type="entry name" value="SIGNAL RECOGNITION PARTICLE 72"/>
    <property type="match status" value="1"/>
</dbReference>
<protein>
    <submittedName>
        <fullName evidence="3">Uncharacterized protein</fullName>
    </submittedName>
</protein>
<dbReference type="Pfam" id="PF13181">
    <property type="entry name" value="TPR_8"/>
    <property type="match status" value="1"/>
</dbReference>
<organism evidence="2 3">
    <name type="scientific">Romanomermis culicivorax</name>
    <name type="common">Nematode worm</name>
    <dbReference type="NCBI Taxonomy" id="13658"/>
    <lineage>
        <taxon>Eukaryota</taxon>
        <taxon>Metazoa</taxon>
        <taxon>Ecdysozoa</taxon>
        <taxon>Nematoda</taxon>
        <taxon>Enoplea</taxon>
        <taxon>Dorylaimia</taxon>
        <taxon>Mermithida</taxon>
        <taxon>Mermithoidea</taxon>
        <taxon>Mermithidae</taxon>
        <taxon>Romanomermis</taxon>
    </lineage>
</organism>
<dbReference type="GO" id="GO:0005786">
    <property type="term" value="C:signal recognition particle, endoplasmic reticulum targeting"/>
    <property type="evidence" value="ECO:0007669"/>
    <property type="project" value="TreeGrafter"/>
</dbReference>
<name>A0A915IZR5_ROMCU</name>
<dbReference type="GO" id="GO:0006614">
    <property type="term" value="P:SRP-dependent cotranslational protein targeting to membrane"/>
    <property type="evidence" value="ECO:0007669"/>
    <property type="project" value="InterPro"/>
</dbReference>
<dbReference type="Proteomes" id="UP000887565">
    <property type="component" value="Unplaced"/>
</dbReference>
<accession>A0A915IZR5</accession>
<dbReference type="GO" id="GO:0008312">
    <property type="term" value="F:7S RNA binding"/>
    <property type="evidence" value="ECO:0007669"/>
    <property type="project" value="TreeGrafter"/>
</dbReference>
<dbReference type="AlphaFoldDB" id="A0A915IZR5"/>
<evidence type="ECO:0000313" key="2">
    <source>
        <dbReference type="Proteomes" id="UP000887565"/>
    </source>
</evidence>
<keyword evidence="2" id="KW-1185">Reference proteome</keyword>
<dbReference type="GO" id="GO:0043022">
    <property type="term" value="F:ribosome binding"/>
    <property type="evidence" value="ECO:0007669"/>
    <property type="project" value="TreeGrafter"/>
</dbReference>
<evidence type="ECO:0000313" key="3">
    <source>
        <dbReference type="WBParaSite" id="nRc.2.0.1.t19620-RA"/>
    </source>
</evidence>